<evidence type="ECO:0000313" key="2">
    <source>
        <dbReference type="Proteomes" id="UP000006695"/>
    </source>
</evidence>
<keyword evidence="1" id="KW-0067">ATP-binding</keyword>
<sequence length="53" mass="6099">MTHDLRLAGRIADYLIYLEGGRILEEGRGEEILARPQTAELRRFLAEPDEKES</sequence>
<accession>A5G8A1</accession>
<dbReference type="Proteomes" id="UP000006695">
    <property type="component" value="Chromosome"/>
</dbReference>
<dbReference type="Gene3D" id="3.40.50.300">
    <property type="entry name" value="P-loop containing nucleotide triphosphate hydrolases"/>
    <property type="match status" value="1"/>
</dbReference>
<protein>
    <submittedName>
        <fullName evidence="1">Amino acid ABC transporter ATP-binding protein, PAAT family</fullName>
    </submittedName>
</protein>
<proteinExistence type="predicted"/>
<dbReference type="STRING" id="351605.Gura_3870"/>
<dbReference type="KEGG" id="gur:Gura_3870"/>
<keyword evidence="2" id="KW-1185">Reference proteome</keyword>
<name>A5G8A1_GEOUR</name>
<dbReference type="AlphaFoldDB" id="A5G8A1"/>
<dbReference type="InterPro" id="IPR027417">
    <property type="entry name" value="P-loop_NTPase"/>
</dbReference>
<dbReference type="SUPFAM" id="SSF52540">
    <property type="entry name" value="P-loop containing nucleoside triphosphate hydrolases"/>
    <property type="match status" value="1"/>
</dbReference>
<dbReference type="GO" id="GO:0005524">
    <property type="term" value="F:ATP binding"/>
    <property type="evidence" value="ECO:0007669"/>
    <property type="project" value="UniProtKB-KW"/>
</dbReference>
<dbReference type="RefSeq" id="WP_011940665.1">
    <property type="nucleotide sequence ID" value="NC_009483.1"/>
</dbReference>
<dbReference type="EMBL" id="CP000698">
    <property type="protein sequence ID" value="ABQ28019.1"/>
    <property type="molecule type" value="Genomic_DNA"/>
</dbReference>
<dbReference type="HOGENOM" id="CLU_3061994_0_0_7"/>
<reference evidence="1 2" key="1">
    <citation type="submission" date="2007-05" db="EMBL/GenBank/DDBJ databases">
        <title>Complete sequence of Geobacter uraniireducens Rf4.</title>
        <authorList>
            <consortium name="US DOE Joint Genome Institute"/>
            <person name="Copeland A."/>
            <person name="Lucas S."/>
            <person name="Lapidus A."/>
            <person name="Barry K."/>
            <person name="Detter J.C."/>
            <person name="Glavina del Rio T."/>
            <person name="Hammon N."/>
            <person name="Israni S."/>
            <person name="Dalin E."/>
            <person name="Tice H."/>
            <person name="Pitluck S."/>
            <person name="Chertkov O."/>
            <person name="Brettin T."/>
            <person name="Bruce D."/>
            <person name="Han C."/>
            <person name="Schmutz J."/>
            <person name="Larimer F."/>
            <person name="Land M."/>
            <person name="Hauser L."/>
            <person name="Kyrpides N."/>
            <person name="Mikhailova N."/>
            <person name="Shelobolina E."/>
            <person name="Aklujkar M."/>
            <person name="Lovley D."/>
            <person name="Richardson P."/>
        </authorList>
    </citation>
    <scope>NUCLEOTIDE SEQUENCE [LARGE SCALE GENOMIC DNA]</scope>
    <source>
        <strain evidence="1 2">Rf4</strain>
    </source>
</reference>
<keyword evidence="1" id="KW-0547">Nucleotide-binding</keyword>
<gene>
    <name evidence="1" type="ordered locus">Gura_3870</name>
</gene>
<evidence type="ECO:0000313" key="1">
    <source>
        <dbReference type="EMBL" id="ABQ28019.1"/>
    </source>
</evidence>
<organism evidence="1 2">
    <name type="scientific">Geotalea uraniireducens (strain Rf4)</name>
    <name type="common">Geobacter uraniireducens</name>
    <dbReference type="NCBI Taxonomy" id="351605"/>
    <lineage>
        <taxon>Bacteria</taxon>
        <taxon>Pseudomonadati</taxon>
        <taxon>Thermodesulfobacteriota</taxon>
        <taxon>Desulfuromonadia</taxon>
        <taxon>Geobacterales</taxon>
        <taxon>Geobacteraceae</taxon>
        <taxon>Geotalea</taxon>
    </lineage>
</organism>